<protein>
    <recommendedName>
        <fullName evidence="4">Secreted protein</fullName>
    </recommendedName>
</protein>
<proteinExistence type="predicted"/>
<gene>
    <name evidence="2" type="ORF">AMECASPLE_032141</name>
</gene>
<evidence type="ECO:0000313" key="3">
    <source>
        <dbReference type="Proteomes" id="UP001469553"/>
    </source>
</evidence>
<keyword evidence="3" id="KW-1185">Reference proteome</keyword>
<sequence length="104" mass="11358">MLLLPSLDLSSDCARVSLLLCLAQWIPLKLLLANSAVSLPSSPGTSLLKPETITKQTPTHYPPVCPPSNTDCSFKCCHLRRSHRERFSADNLRSPSLSRPSLCG</sequence>
<organism evidence="2 3">
    <name type="scientific">Ameca splendens</name>
    <dbReference type="NCBI Taxonomy" id="208324"/>
    <lineage>
        <taxon>Eukaryota</taxon>
        <taxon>Metazoa</taxon>
        <taxon>Chordata</taxon>
        <taxon>Craniata</taxon>
        <taxon>Vertebrata</taxon>
        <taxon>Euteleostomi</taxon>
        <taxon>Actinopterygii</taxon>
        <taxon>Neopterygii</taxon>
        <taxon>Teleostei</taxon>
        <taxon>Neoteleostei</taxon>
        <taxon>Acanthomorphata</taxon>
        <taxon>Ovalentaria</taxon>
        <taxon>Atherinomorphae</taxon>
        <taxon>Cyprinodontiformes</taxon>
        <taxon>Goodeidae</taxon>
        <taxon>Ameca</taxon>
    </lineage>
</organism>
<reference evidence="2 3" key="1">
    <citation type="submission" date="2021-06" db="EMBL/GenBank/DDBJ databases">
        <authorList>
            <person name="Palmer J.M."/>
        </authorList>
    </citation>
    <scope>NUCLEOTIDE SEQUENCE [LARGE SCALE GENOMIC DNA]</scope>
    <source>
        <strain evidence="2 3">AS_MEX2019</strain>
        <tissue evidence="2">Muscle</tissue>
    </source>
</reference>
<comment type="caution">
    <text evidence="2">The sequence shown here is derived from an EMBL/GenBank/DDBJ whole genome shotgun (WGS) entry which is preliminary data.</text>
</comment>
<evidence type="ECO:0000313" key="2">
    <source>
        <dbReference type="EMBL" id="MEQ2316399.1"/>
    </source>
</evidence>
<evidence type="ECO:0000256" key="1">
    <source>
        <dbReference type="SAM" id="MobiDB-lite"/>
    </source>
</evidence>
<dbReference type="EMBL" id="JAHRIP010088753">
    <property type="protein sequence ID" value="MEQ2316399.1"/>
    <property type="molecule type" value="Genomic_DNA"/>
</dbReference>
<accession>A0ABV1AE25</accession>
<name>A0ABV1AE25_9TELE</name>
<feature type="region of interest" description="Disordered" evidence="1">
    <location>
        <begin position="39"/>
        <end position="60"/>
    </location>
</feature>
<evidence type="ECO:0008006" key="4">
    <source>
        <dbReference type="Google" id="ProtNLM"/>
    </source>
</evidence>
<dbReference type="Proteomes" id="UP001469553">
    <property type="component" value="Unassembled WGS sequence"/>
</dbReference>